<keyword evidence="5" id="KW-1185">Reference proteome</keyword>
<feature type="domain" description="Replication protein A 70 kDa DNA-binding subunit B/D first OB fold" evidence="2">
    <location>
        <begin position="13"/>
        <end position="116"/>
    </location>
</feature>
<name>A0A9R1XMN4_LACSA</name>
<gene>
    <name evidence="4" type="ORF">LSAT_V11C300113930</name>
</gene>
<comment type="caution">
    <text evidence="4">The sequence shown here is derived from an EMBL/GenBank/DDBJ whole genome shotgun (WGS) entry which is preliminary data.</text>
</comment>
<feature type="region of interest" description="Disordered" evidence="1">
    <location>
        <begin position="471"/>
        <end position="544"/>
    </location>
</feature>
<evidence type="ECO:0000259" key="3">
    <source>
        <dbReference type="Pfam" id="PF08646"/>
    </source>
</evidence>
<accession>A0A9R1XMN4</accession>
<dbReference type="PANTHER" id="PTHR47165:SF4">
    <property type="entry name" value="OS03G0429900 PROTEIN"/>
    <property type="match status" value="1"/>
</dbReference>
<evidence type="ECO:0000313" key="4">
    <source>
        <dbReference type="EMBL" id="KAJ0218781.1"/>
    </source>
</evidence>
<dbReference type="GO" id="GO:0005662">
    <property type="term" value="C:DNA replication factor A complex"/>
    <property type="evidence" value="ECO:0000318"/>
    <property type="project" value="GO_Central"/>
</dbReference>
<evidence type="ECO:0000313" key="5">
    <source>
        <dbReference type="Proteomes" id="UP000235145"/>
    </source>
</evidence>
<dbReference type="Proteomes" id="UP000235145">
    <property type="component" value="Unassembled WGS sequence"/>
</dbReference>
<dbReference type="GO" id="GO:0000724">
    <property type="term" value="P:double-strand break repair via homologous recombination"/>
    <property type="evidence" value="ECO:0000318"/>
    <property type="project" value="GO_Central"/>
</dbReference>
<evidence type="ECO:0000259" key="2">
    <source>
        <dbReference type="Pfam" id="PF02721"/>
    </source>
</evidence>
<dbReference type="InterPro" id="IPR012340">
    <property type="entry name" value="NA-bd_OB-fold"/>
</dbReference>
<protein>
    <recommendedName>
        <fullName evidence="6">Replication factor A C-terminal domain-containing protein</fullName>
    </recommendedName>
</protein>
<evidence type="ECO:0008006" key="6">
    <source>
        <dbReference type="Google" id="ProtNLM"/>
    </source>
</evidence>
<dbReference type="GO" id="GO:0006289">
    <property type="term" value="P:nucleotide-excision repair"/>
    <property type="evidence" value="ECO:0000318"/>
    <property type="project" value="GO_Central"/>
</dbReference>
<sequence>MVPEMGDHNITFIDDVDALRDDLTLKVRVINLWKHMSSYNKDNVWAIELILLDEKGSKIQATVYKKCLYRFINLLKDGSAFYITNPSVASQKPGIFKLTPQDQKLTFVQDTVVTECAEFSGTKFGFSFVEYESILSFLHPEDTSVDVIGLVVVVSEMMIDNPDKSKHRLTIHIQDASAVQLRVILWGDYAYKMQKYIDNNPPNQHVVVILQFAQITVRRDRPSVNTYFTSSKLFINSDIDEITLFKKSLDVDDRPDSTSNTISVIESKQLSEFDDFLVRTKLKTIAEIFEPLERTYFIIVGTIKGILQNERWFYPACTNCSYCAHVNDAKDDTNVHQSNAKSITYICHNRNCTKTTTSVVLRFMIPIRVQDNTGTITLTMFEKKGKISFEEVETILNFIRGGLKLAFKISVTDFNVLKKNNQYGITRVSTNVDIIEQLENKFTDSQTGTTQSLDIGLGEFESQDNRNLKDAISGTDENITPSTVDKNSATSPMKVNNTTPVLKRNLEEVFNKESNEKLSSSKTPKVSPDGPGKQLLNVKMEKSG</sequence>
<dbReference type="Pfam" id="PF08646">
    <property type="entry name" value="Rep_fac-A_C"/>
    <property type="match status" value="1"/>
</dbReference>
<feature type="compositionally biased region" description="Polar residues" evidence="1">
    <location>
        <begin position="475"/>
        <end position="500"/>
    </location>
</feature>
<evidence type="ECO:0000256" key="1">
    <source>
        <dbReference type="SAM" id="MobiDB-lite"/>
    </source>
</evidence>
<proteinExistence type="predicted"/>
<dbReference type="InterPro" id="IPR013955">
    <property type="entry name" value="Rep_factor-A_C"/>
</dbReference>
<dbReference type="GO" id="GO:0006260">
    <property type="term" value="P:DNA replication"/>
    <property type="evidence" value="ECO:0000318"/>
    <property type="project" value="GO_Central"/>
</dbReference>
<dbReference type="GO" id="GO:0003684">
    <property type="term" value="F:damaged DNA binding"/>
    <property type="evidence" value="ECO:0000318"/>
    <property type="project" value="GO_Central"/>
</dbReference>
<dbReference type="InterPro" id="IPR003871">
    <property type="entry name" value="RFA1B/D_OB_1st"/>
</dbReference>
<dbReference type="Pfam" id="PF02721">
    <property type="entry name" value="DUF223"/>
    <property type="match status" value="1"/>
</dbReference>
<dbReference type="GO" id="GO:0051321">
    <property type="term" value="P:meiotic cell cycle"/>
    <property type="evidence" value="ECO:0000318"/>
    <property type="project" value="GO_Central"/>
</dbReference>
<dbReference type="CDD" id="cd04481">
    <property type="entry name" value="RPA1_DBD_B_like"/>
    <property type="match status" value="1"/>
</dbReference>
<dbReference type="Gene3D" id="2.40.50.140">
    <property type="entry name" value="Nucleic acid-binding proteins"/>
    <property type="match status" value="3"/>
</dbReference>
<organism evidence="4 5">
    <name type="scientific">Lactuca sativa</name>
    <name type="common">Garden lettuce</name>
    <dbReference type="NCBI Taxonomy" id="4236"/>
    <lineage>
        <taxon>Eukaryota</taxon>
        <taxon>Viridiplantae</taxon>
        <taxon>Streptophyta</taxon>
        <taxon>Embryophyta</taxon>
        <taxon>Tracheophyta</taxon>
        <taxon>Spermatophyta</taxon>
        <taxon>Magnoliopsida</taxon>
        <taxon>eudicotyledons</taxon>
        <taxon>Gunneridae</taxon>
        <taxon>Pentapetalae</taxon>
        <taxon>asterids</taxon>
        <taxon>campanulids</taxon>
        <taxon>Asterales</taxon>
        <taxon>Asteraceae</taxon>
        <taxon>Cichorioideae</taxon>
        <taxon>Cichorieae</taxon>
        <taxon>Lactucinae</taxon>
        <taxon>Lactuca</taxon>
    </lineage>
</organism>
<dbReference type="CDD" id="cd04480">
    <property type="entry name" value="RPA1_DBD_A_like"/>
    <property type="match status" value="1"/>
</dbReference>
<reference evidence="4 5" key="1">
    <citation type="journal article" date="2017" name="Nat. Commun.">
        <title>Genome assembly with in vitro proximity ligation data and whole-genome triplication in lettuce.</title>
        <authorList>
            <person name="Reyes-Chin-Wo S."/>
            <person name="Wang Z."/>
            <person name="Yang X."/>
            <person name="Kozik A."/>
            <person name="Arikit S."/>
            <person name="Song C."/>
            <person name="Xia L."/>
            <person name="Froenicke L."/>
            <person name="Lavelle D.O."/>
            <person name="Truco M.J."/>
            <person name="Xia R."/>
            <person name="Zhu S."/>
            <person name="Xu C."/>
            <person name="Xu H."/>
            <person name="Xu X."/>
            <person name="Cox K."/>
            <person name="Korf I."/>
            <person name="Meyers B.C."/>
            <person name="Michelmore R.W."/>
        </authorList>
    </citation>
    <scope>NUCLEOTIDE SEQUENCE [LARGE SCALE GENOMIC DNA]</scope>
    <source>
        <strain evidence="5">cv. Salinas</strain>
        <tissue evidence="4">Seedlings</tissue>
    </source>
</reference>
<dbReference type="GO" id="GO:0043047">
    <property type="term" value="F:single-stranded telomeric DNA binding"/>
    <property type="evidence" value="ECO:0000318"/>
    <property type="project" value="GO_Central"/>
</dbReference>
<dbReference type="SUPFAM" id="SSF50249">
    <property type="entry name" value="Nucleic acid-binding proteins"/>
    <property type="match status" value="3"/>
</dbReference>
<dbReference type="PANTHER" id="PTHR47165">
    <property type="entry name" value="OS03G0429900 PROTEIN"/>
    <property type="match status" value="1"/>
</dbReference>
<dbReference type="GO" id="GO:0007004">
    <property type="term" value="P:telomere maintenance via telomerase"/>
    <property type="evidence" value="ECO:0000318"/>
    <property type="project" value="GO_Central"/>
</dbReference>
<feature type="compositionally biased region" description="Basic and acidic residues" evidence="1">
    <location>
        <begin position="504"/>
        <end position="516"/>
    </location>
</feature>
<dbReference type="EMBL" id="NBSK02000003">
    <property type="protein sequence ID" value="KAJ0218781.1"/>
    <property type="molecule type" value="Genomic_DNA"/>
</dbReference>
<dbReference type="AlphaFoldDB" id="A0A9R1XMN4"/>
<feature type="domain" description="Replication factor A C-terminal" evidence="3">
    <location>
        <begin position="296"/>
        <end position="392"/>
    </location>
</feature>